<name>A0AAV4PGJ8_CAEEX</name>
<dbReference type="Proteomes" id="UP001054945">
    <property type="component" value="Unassembled WGS sequence"/>
</dbReference>
<comment type="caution">
    <text evidence="1">The sequence shown here is derived from an EMBL/GenBank/DDBJ whole genome shotgun (WGS) entry which is preliminary data.</text>
</comment>
<evidence type="ECO:0000313" key="2">
    <source>
        <dbReference type="Proteomes" id="UP001054945"/>
    </source>
</evidence>
<organism evidence="1 2">
    <name type="scientific">Caerostris extrusa</name>
    <name type="common">Bark spider</name>
    <name type="synonym">Caerostris bankana</name>
    <dbReference type="NCBI Taxonomy" id="172846"/>
    <lineage>
        <taxon>Eukaryota</taxon>
        <taxon>Metazoa</taxon>
        <taxon>Ecdysozoa</taxon>
        <taxon>Arthropoda</taxon>
        <taxon>Chelicerata</taxon>
        <taxon>Arachnida</taxon>
        <taxon>Araneae</taxon>
        <taxon>Araneomorphae</taxon>
        <taxon>Entelegynae</taxon>
        <taxon>Araneoidea</taxon>
        <taxon>Araneidae</taxon>
        <taxon>Caerostris</taxon>
    </lineage>
</organism>
<gene>
    <name evidence="1" type="ORF">CEXT_327301</name>
</gene>
<accession>A0AAV4PGJ8</accession>
<keyword evidence="2" id="KW-1185">Reference proteome</keyword>
<protein>
    <submittedName>
        <fullName evidence="1">Uncharacterized protein</fullName>
    </submittedName>
</protein>
<evidence type="ECO:0000313" key="1">
    <source>
        <dbReference type="EMBL" id="GIX95764.1"/>
    </source>
</evidence>
<proteinExistence type="predicted"/>
<reference evidence="1 2" key="1">
    <citation type="submission" date="2021-06" db="EMBL/GenBank/DDBJ databases">
        <title>Caerostris extrusa draft genome.</title>
        <authorList>
            <person name="Kono N."/>
            <person name="Arakawa K."/>
        </authorList>
    </citation>
    <scope>NUCLEOTIDE SEQUENCE [LARGE SCALE GENOMIC DNA]</scope>
</reference>
<dbReference type="EMBL" id="BPLR01004560">
    <property type="protein sequence ID" value="GIX95764.1"/>
    <property type="molecule type" value="Genomic_DNA"/>
</dbReference>
<dbReference type="AlphaFoldDB" id="A0AAV4PGJ8"/>
<sequence>MVFDEFTCTCVLKDFLSMENPTDTKLCKVFSYLHHPILPLKLQIVIHSVNRSMIYLMHVAWISTIKERRISEPHIIPTVFVLTEKEEECYSRHDVPDLPHLD</sequence>